<protein>
    <submittedName>
        <fullName evidence="2">Uncharacterized protein</fullName>
    </submittedName>
</protein>
<comment type="caution">
    <text evidence="2">The sequence shown here is derived from an EMBL/GenBank/DDBJ whole genome shotgun (WGS) entry which is preliminary data.</text>
</comment>
<gene>
    <name evidence="2" type="ORF">LCGC14_1958510</name>
</gene>
<reference evidence="2" key="1">
    <citation type="journal article" date="2015" name="Nature">
        <title>Complex archaea that bridge the gap between prokaryotes and eukaryotes.</title>
        <authorList>
            <person name="Spang A."/>
            <person name="Saw J.H."/>
            <person name="Jorgensen S.L."/>
            <person name="Zaremba-Niedzwiedzka K."/>
            <person name="Martijn J."/>
            <person name="Lind A.E."/>
            <person name="van Eijk R."/>
            <person name="Schleper C."/>
            <person name="Guy L."/>
            <person name="Ettema T.J."/>
        </authorList>
    </citation>
    <scope>NUCLEOTIDE SEQUENCE</scope>
</reference>
<evidence type="ECO:0000313" key="2">
    <source>
        <dbReference type="EMBL" id="KKL85058.1"/>
    </source>
</evidence>
<dbReference type="EMBL" id="LAZR01021513">
    <property type="protein sequence ID" value="KKL85058.1"/>
    <property type="molecule type" value="Genomic_DNA"/>
</dbReference>
<feature type="transmembrane region" description="Helical" evidence="1">
    <location>
        <begin position="21"/>
        <end position="45"/>
    </location>
</feature>
<proteinExistence type="predicted"/>
<sequence>MSIWKTLKEKHKNYMIKSEKPVSKFIMVSKSVAFALLILASFLLYYINERILAGVILSIATVYIILIRLDSLGKEIIQLKKELYEQSIEIGNLKRRKEN</sequence>
<feature type="transmembrane region" description="Helical" evidence="1">
    <location>
        <begin position="51"/>
        <end position="69"/>
    </location>
</feature>
<organism evidence="2">
    <name type="scientific">marine sediment metagenome</name>
    <dbReference type="NCBI Taxonomy" id="412755"/>
    <lineage>
        <taxon>unclassified sequences</taxon>
        <taxon>metagenomes</taxon>
        <taxon>ecological metagenomes</taxon>
    </lineage>
</organism>
<name>A0A0F9FFJ0_9ZZZZ</name>
<dbReference type="AlphaFoldDB" id="A0A0F9FFJ0"/>
<evidence type="ECO:0000256" key="1">
    <source>
        <dbReference type="SAM" id="Phobius"/>
    </source>
</evidence>
<keyword evidence="1" id="KW-1133">Transmembrane helix</keyword>
<accession>A0A0F9FFJ0</accession>
<keyword evidence="1" id="KW-0812">Transmembrane</keyword>
<keyword evidence="1" id="KW-0472">Membrane</keyword>